<protein>
    <submittedName>
        <fullName evidence="3">Uncharacterized protein</fullName>
    </submittedName>
</protein>
<dbReference type="InterPro" id="IPR016187">
    <property type="entry name" value="CTDL_fold"/>
</dbReference>
<dbReference type="Proteomes" id="UP000176037">
    <property type="component" value="Unassembled WGS sequence"/>
</dbReference>
<dbReference type="InterPro" id="IPR029030">
    <property type="entry name" value="Caspase-like_dom_sf"/>
</dbReference>
<dbReference type="InterPro" id="IPR011600">
    <property type="entry name" value="Pept_C14_caspase"/>
</dbReference>
<evidence type="ECO:0000259" key="2">
    <source>
        <dbReference type="Pfam" id="PF03781"/>
    </source>
</evidence>
<comment type="caution">
    <text evidence="3">The sequence shown here is derived from an EMBL/GenBank/DDBJ whole genome shotgun (WGS) entry which is preliminary data.</text>
</comment>
<evidence type="ECO:0000313" key="3">
    <source>
        <dbReference type="EMBL" id="OFI34699.1"/>
    </source>
</evidence>
<dbReference type="PANTHER" id="PTHR23150:SF35">
    <property type="entry name" value="BLL6746 PROTEIN"/>
    <property type="match status" value="1"/>
</dbReference>
<dbReference type="OrthoDB" id="9768004at2"/>
<feature type="domain" description="Sulfatase-modifying factor enzyme-like" evidence="2">
    <location>
        <begin position="451"/>
        <end position="720"/>
    </location>
</feature>
<dbReference type="InterPro" id="IPR042095">
    <property type="entry name" value="SUMF_sf"/>
</dbReference>
<proteinExistence type="predicted"/>
<dbReference type="RefSeq" id="WP_070175617.1">
    <property type="nucleotide sequence ID" value="NZ_BMJR01000001.1"/>
</dbReference>
<organism evidence="3 4">
    <name type="scientific">Alteromonas lipolytica</name>
    <dbReference type="NCBI Taxonomy" id="1856405"/>
    <lineage>
        <taxon>Bacteria</taxon>
        <taxon>Pseudomonadati</taxon>
        <taxon>Pseudomonadota</taxon>
        <taxon>Gammaproteobacteria</taxon>
        <taxon>Alteromonadales</taxon>
        <taxon>Alteromonadaceae</taxon>
        <taxon>Alteromonas/Salinimonas group</taxon>
        <taxon>Alteromonas</taxon>
    </lineage>
</organism>
<dbReference type="AlphaFoldDB" id="A0A1E8FFM4"/>
<keyword evidence="4" id="KW-1185">Reference proteome</keyword>
<dbReference type="InterPro" id="IPR051043">
    <property type="entry name" value="Sulfatase_Mod_Factor_Kinase"/>
</dbReference>
<dbReference type="Gene3D" id="3.90.1580.10">
    <property type="entry name" value="paralog of FGE (formylglycine-generating enzyme)"/>
    <property type="match status" value="1"/>
</dbReference>
<dbReference type="PANTHER" id="PTHR23150">
    <property type="entry name" value="SULFATASE MODIFYING FACTOR 1, 2"/>
    <property type="match status" value="1"/>
</dbReference>
<dbReference type="InterPro" id="IPR005532">
    <property type="entry name" value="SUMF_dom"/>
</dbReference>
<dbReference type="GO" id="GO:0006508">
    <property type="term" value="P:proteolysis"/>
    <property type="evidence" value="ECO:0007669"/>
    <property type="project" value="InterPro"/>
</dbReference>
<dbReference type="Pfam" id="PF00656">
    <property type="entry name" value="Peptidase_C14"/>
    <property type="match status" value="1"/>
</dbReference>
<dbReference type="GO" id="GO:0120147">
    <property type="term" value="F:formylglycine-generating oxidase activity"/>
    <property type="evidence" value="ECO:0007669"/>
    <property type="project" value="TreeGrafter"/>
</dbReference>
<accession>A0A1E8FFM4</accession>
<gene>
    <name evidence="3" type="ORF">BFC17_14045</name>
</gene>
<dbReference type="PROSITE" id="PS00018">
    <property type="entry name" value="EF_HAND_1"/>
    <property type="match status" value="1"/>
</dbReference>
<dbReference type="GO" id="GO:0004197">
    <property type="term" value="F:cysteine-type endopeptidase activity"/>
    <property type="evidence" value="ECO:0007669"/>
    <property type="project" value="InterPro"/>
</dbReference>
<evidence type="ECO:0000313" key="4">
    <source>
        <dbReference type="Proteomes" id="UP000176037"/>
    </source>
</evidence>
<dbReference type="InterPro" id="IPR018247">
    <property type="entry name" value="EF_Hand_1_Ca_BS"/>
</dbReference>
<name>A0A1E8FFM4_9ALTE</name>
<dbReference type="EMBL" id="MJIC01000010">
    <property type="protein sequence ID" value="OFI34699.1"/>
    <property type="molecule type" value="Genomic_DNA"/>
</dbReference>
<dbReference type="SUPFAM" id="SSF56436">
    <property type="entry name" value="C-type lectin-like"/>
    <property type="match status" value="1"/>
</dbReference>
<dbReference type="SUPFAM" id="SSF52129">
    <property type="entry name" value="Caspase-like"/>
    <property type="match status" value="1"/>
</dbReference>
<dbReference type="Gene3D" id="3.40.50.1460">
    <property type="match status" value="1"/>
</dbReference>
<reference evidence="3 4" key="1">
    <citation type="submission" date="2016-09" db="EMBL/GenBank/DDBJ databases">
        <title>Alteromonas lipolytica, a new species isolated from sea water.</title>
        <authorList>
            <person name="Wu Y.-H."/>
            <person name="Cheng H."/>
            <person name="Xu X.-W."/>
        </authorList>
    </citation>
    <scope>NUCLEOTIDE SEQUENCE [LARGE SCALE GENOMIC DNA]</scope>
    <source>
        <strain evidence="3 4">JW12</strain>
    </source>
</reference>
<evidence type="ECO:0000259" key="1">
    <source>
        <dbReference type="Pfam" id="PF00656"/>
    </source>
</evidence>
<sequence length="723" mass="81162">MKTVLTLIFVFFSFCLVIEGVWAQSRGLKVIAAKDGAYIDGYSSSHALLIGVSDYTNGWPDLESVPSEVAEFKSYLESTGFNSVTTVENPSSVELHLAIDRFFDRYGYDDNNRLLVFFAGHGYSMNNRSKGYLVPADAPTPVKSRKDFLRKSLDMSQILAWSRQITAKHVLFLFDSCFSGTIFKTRSLPSAPPHIDKYTSKPVRQFITAGSAGEEVPAKSIFTPVLLRALSGKGDINGDGYVTGSELGMHLEQEMAHYTRDQTPQYGKIKDIDLDIGDFVFKVNVPVDNSQQITKAEVKPTPQVTDNQKSVSAELEVWKLVRESNDIDELQAFLIQFPNGIFAQVARARIDNFTQSRPVAETSPKLSLYVDTFPVDARVRVLNIKPVYQYAMPLKPGKYQLEVSKPGYQTTVKWVTLSAPSKPFLIQLSPQTVKVNSVGNFTEALGESAFTMVHVNSGGFELKLSANRVKKVSVKSFYLSETEVTKGLFSLFVEESGYLTDAEINREHEGCWSFAVDSKNLLGLPGATWEWVKGLSWRNASVDGNQQTATHPVTCVSFYDVNEFIAWLQQRTGKKYRLPTEAEWEYAARAESLSNYSFGDDETLLCRYANIADNTLFSNGENWNEKTECTDRYLFTAPVKSFKANAFGLYDMHGNVWEWVHDCWSKEIFDEAYDELNFSQCEKRVVRGGSWANAANFVKSSYRGADVAFERFSSLGFRLALSE</sequence>
<dbReference type="Pfam" id="PF03781">
    <property type="entry name" value="FGE-sulfatase"/>
    <property type="match status" value="1"/>
</dbReference>
<dbReference type="STRING" id="1856405.BFC17_14045"/>
<feature type="domain" description="Peptidase C14 caspase" evidence="1">
    <location>
        <begin position="46"/>
        <end position="190"/>
    </location>
</feature>